<name>A0A392T401_9FABA</name>
<keyword evidence="1" id="KW-0812">Transmembrane</keyword>
<reference evidence="2 3" key="1">
    <citation type="journal article" date="2018" name="Front. Plant Sci.">
        <title>Red Clover (Trifolium pratense) and Zigzag Clover (T. medium) - A Picture of Genomic Similarities and Differences.</title>
        <authorList>
            <person name="Dluhosova J."/>
            <person name="Istvanek J."/>
            <person name="Nedelnik J."/>
            <person name="Repkova J."/>
        </authorList>
    </citation>
    <scope>NUCLEOTIDE SEQUENCE [LARGE SCALE GENOMIC DNA]</scope>
    <source>
        <strain evidence="3">cv. 10/8</strain>
        <tissue evidence="2">Leaf</tissue>
    </source>
</reference>
<keyword evidence="3" id="KW-1185">Reference proteome</keyword>
<feature type="transmembrane region" description="Helical" evidence="1">
    <location>
        <begin position="45"/>
        <end position="67"/>
    </location>
</feature>
<evidence type="ECO:0000256" key="1">
    <source>
        <dbReference type="SAM" id="Phobius"/>
    </source>
</evidence>
<evidence type="ECO:0000313" key="3">
    <source>
        <dbReference type="Proteomes" id="UP000265520"/>
    </source>
</evidence>
<proteinExistence type="predicted"/>
<feature type="non-terminal residue" evidence="2">
    <location>
        <position position="1"/>
    </location>
</feature>
<sequence>DRNNGDGTDKGRATAMEDIVLQGEAISTGMVMTGWMRDHGAESDFTLELGFIIITDVDGLLHIVGIVRFRVRRRWN</sequence>
<organism evidence="2 3">
    <name type="scientific">Trifolium medium</name>
    <dbReference type="NCBI Taxonomy" id="97028"/>
    <lineage>
        <taxon>Eukaryota</taxon>
        <taxon>Viridiplantae</taxon>
        <taxon>Streptophyta</taxon>
        <taxon>Embryophyta</taxon>
        <taxon>Tracheophyta</taxon>
        <taxon>Spermatophyta</taxon>
        <taxon>Magnoliopsida</taxon>
        <taxon>eudicotyledons</taxon>
        <taxon>Gunneridae</taxon>
        <taxon>Pentapetalae</taxon>
        <taxon>rosids</taxon>
        <taxon>fabids</taxon>
        <taxon>Fabales</taxon>
        <taxon>Fabaceae</taxon>
        <taxon>Papilionoideae</taxon>
        <taxon>50 kb inversion clade</taxon>
        <taxon>NPAAA clade</taxon>
        <taxon>Hologalegina</taxon>
        <taxon>IRL clade</taxon>
        <taxon>Trifolieae</taxon>
        <taxon>Trifolium</taxon>
    </lineage>
</organism>
<protein>
    <submittedName>
        <fullName evidence="2">Uncharacterized protein</fullName>
    </submittedName>
</protein>
<dbReference type="Proteomes" id="UP000265520">
    <property type="component" value="Unassembled WGS sequence"/>
</dbReference>
<evidence type="ECO:0000313" key="2">
    <source>
        <dbReference type="EMBL" id="MCI55492.1"/>
    </source>
</evidence>
<keyword evidence="1" id="KW-0472">Membrane</keyword>
<comment type="caution">
    <text evidence="2">The sequence shown here is derived from an EMBL/GenBank/DDBJ whole genome shotgun (WGS) entry which is preliminary data.</text>
</comment>
<accession>A0A392T401</accession>
<dbReference type="AlphaFoldDB" id="A0A392T401"/>
<dbReference type="EMBL" id="LXQA010497316">
    <property type="protein sequence ID" value="MCI55492.1"/>
    <property type="molecule type" value="Genomic_DNA"/>
</dbReference>
<keyword evidence="1" id="KW-1133">Transmembrane helix</keyword>